<evidence type="ECO:0000313" key="3">
    <source>
        <dbReference type="Proteomes" id="UP000001734"/>
    </source>
</evidence>
<geneLocation type="plasmid" evidence="2 3">
    <name>pKP187</name>
</geneLocation>
<name>B5RJU6_KLEV3</name>
<dbReference type="BioCyc" id="KPNE507522:GI0B-5556-MONOMER"/>
<proteinExistence type="predicted"/>
<keyword evidence="1" id="KW-0812">Transmembrane</keyword>
<dbReference type="AlphaFoldDB" id="B5RJU6"/>
<feature type="transmembrane region" description="Helical" evidence="1">
    <location>
        <begin position="28"/>
        <end position="47"/>
    </location>
</feature>
<evidence type="ECO:0000313" key="2">
    <source>
        <dbReference type="EMBL" id="ACI12113.1"/>
    </source>
</evidence>
<gene>
    <name evidence="2" type="ordered locus">KPK_A0018</name>
</gene>
<evidence type="ECO:0000256" key="1">
    <source>
        <dbReference type="SAM" id="Phobius"/>
    </source>
</evidence>
<keyword evidence="1" id="KW-0472">Membrane</keyword>
<accession>B5RJU6</accession>
<organism evidence="2 3">
    <name type="scientific">Klebsiella variicola (strain 342)</name>
    <name type="common">Klebsiella pneumoniae</name>
    <dbReference type="NCBI Taxonomy" id="507522"/>
    <lineage>
        <taxon>Bacteria</taxon>
        <taxon>Pseudomonadati</taxon>
        <taxon>Pseudomonadota</taxon>
        <taxon>Gammaproteobacteria</taxon>
        <taxon>Enterobacterales</taxon>
        <taxon>Enterobacteriaceae</taxon>
        <taxon>Klebsiella/Raoultella group</taxon>
        <taxon>Klebsiella</taxon>
        <taxon>Klebsiella pneumoniae complex</taxon>
    </lineage>
</organism>
<dbReference type="HOGENOM" id="CLU_198952_0_0_6"/>
<dbReference type="Proteomes" id="UP000001734">
    <property type="component" value="Plasmid pKP187"/>
</dbReference>
<sequence length="55" mass="6299">MRRRLGSRLILIVTVALLPLLIVEVPQWIFVLLQIIWGTGIYIGISVTSDKPNRR</sequence>
<dbReference type="EMBL" id="CP000965">
    <property type="protein sequence ID" value="ACI12113.1"/>
    <property type="molecule type" value="Genomic_DNA"/>
</dbReference>
<dbReference type="KEGG" id="kpe:KPK_A0018"/>
<feature type="transmembrane region" description="Helical" evidence="1">
    <location>
        <begin position="5"/>
        <end position="22"/>
    </location>
</feature>
<keyword evidence="1" id="KW-1133">Transmembrane helix</keyword>
<protein>
    <submittedName>
        <fullName evidence="2">Uncharacterized protein</fullName>
    </submittedName>
</protein>
<keyword evidence="2" id="KW-0614">Plasmid</keyword>
<reference evidence="2 3" key="1">
    <citation type="journal article" date="2008" name="PLoS Genet.">
        <title>Complete genome sequence of the N2-fixing broad host range endophyte Klebsiella pneumoniae 342 and virulence predictions verified in mice.</title>
        <authorList>
            <person name="Fouts D.E."/>
            <person name="Tyler H.L."/>
            <person name="DeBoy R.T."/>
            <person name="Daugherty S."/>
            <person name="Ren Q."/>
            <person name="Badger J.H."/>
            <person name="Durkin A.S."/>
            <person name="Huot H."/>
            <person name="Shrivastava S."/>
            <person name="Kothari S."/>
            <person name="Dodson R.J."/>
            <person name="Mohamoud Y."/>
            <person name="Khouri H."/>
            <person name="Roesch L.F."/>
            <person name="Krogfelt K.A."/>
            <person name="Struve C."/>
            <person name="Triplett E.W."/>
            <person name="Methe B.A."/>
        </authorList>
    </citation>
    <scope>NUCLEOTIDE SEQUENCE [LARGE SCALE GENOMIC DNA]</scope>
    <source>
        <strain evidence="2 3">342</strain>
        <plasmid evidence="3">Plasmid pKP187</plasmid>
    </source>
</reference>